<dbReference type="SMART" id="SM00448">
    <property type="entry name" value="REC"/>
    <property type="match status" value="1"/>
</dbReference>
<keyword evidence="3" id="KW-0805">Transcription regulation</keyword>
<dbReference type="Gene3D" id="1.10.10.10">
    <property type="entry name" value="Winged helix-like DNA-binding domain superfamily/Winged helix DNA-binding domain"/>
    <property type="match status" value="1"/>
</dbReference>
<dbReference type="InterPro" id="IPR005561">
    <property type="entry name" value="ANTAR"/>
</dbReference>
<keyword evidence="2" id="KW-0902">Two-component regulatory system</keyword>
<dbReference type="InterPro" id="IPR039420">
    <property type="entry name" value="WalR-like"/>
</dbReference>
<evidence type="ECO:0000256" key="5">
    <source>
        <dbReference type="ARBA" id="ARBA00023163"/>
    </source>
</evidence>
<feature type="domain" description="Response regulatory" evidence="7">
    <location>
        <begin position="10"/>
        <end position="125"/>
    </location>
</feature>
<evidence type="ECO:0000313" key="9">
    <source>
        <dbReference type="EMBL" id="OIJ39624.1"/>
    </source>
</evidence>
<dbReference type="CDD" id="cd00156">
    <property type="entry name" value="REC"/>
    <property type="match status" value="1"/>
</dbReference>
<dbReference type="InterPro" id="IPR036388">
    <property type="entry name" value="WH-like_DNA-bd_sf"/>
</dbReference>
<dbReference type="Proteomes" id="UP000180246">
    <property type="component" value="Unassembled WGS sequence"/>
</dbReference>
<dbReference type="EMBL" id="JRYB01000001">
    <property type="protein sequence ID" value="OIJ39624.1"/>
    <property type="molecule type" value="Genomic_DNA"/>
</dbReference>
<evidence type="ECO:0000256" key="2">
    <source>
        <dbReference type="ARBA" id="ARBA00023012"/>
    </source>
</evidence>
<dbReference type="InterPro" id="IPR001789">
    <property type="entry name" value="Sig_transdc_resp-reg_receiver"/>
</dbReference>
<evidence type="ECO:0000256" key="4">
    <source>
        <dbReference type="ARBA" id="ARBA00023125"/>
    </source>
</evidence>
<dbReference type="RefSeq" id="WP_071360402.1">
    <property type="nucleotide sequence ID" value="NZ_JRYB01000001.1"/>
</dbReference>
<evidence type="ECO:0000259" key="8">
    <source>
        <dbReference type="PROSITE" id="PS50921"/>
    </source>
</evidence>
<dbReference type="PROSITE" id="PS50921">
    <property type="entry name" value="ANTAR"/>
    <property type="match status" value="1"/>
</dbReference>
<dbReference type="InterPro" id="IPR011006">
    <property type="entry name" value="CheY-like_superfamily"/>
</dbReference>
<dbReference type="SMART" id="SM01012">
    <property type="entry name" value="ANTAR"/>
    <property type="match status" value="1"/>
</dbReference>
<sequence length="215" mass="23124">MNPQPPARRLVLIVDDDALLREYLAEVLQHAGHDTLDAGTAAEALRTIEERGDGIALVLLDIEMPGMSGLALARLLREETTIPFMFLSASDDAATARAAADAGAVGYLVKPVDGAQLLPAFAAALARGDDIRRLRRSEESLTSALAAGRETSIAVGVLMARFHIDRHLAFDVLRDEARSQRRKMGEVAEQILAAEETLNGLHGAIGERLRGRGRT</sequence>
<proteinExistence type="predicted"/>
<dbReference type="PROSITE" id="PS50110">
    <property type="entry name" value="RESPONSE_REGULATORY"/>
    <property type="match status" value="1"/>
</dbReference>
<keyword evidence="5" id="KW-0804">Transcription</keyword>
<evidence type="ECO:0000256" key="3">
    <source>
        <dbReference type="ARBA" id="ARBA00023015"/>
    </source>
</evidence>
<dbReference type="GO" id="GO:0006355">
    <property type="term" value="P:regulation of DNA-templated transcription"/>
    <property type="evidence" value="ECO:0007669"/>
    <property type="project" value="TreeGrafter"/>
</dbReference>
<dbReference type="Pfam" id="PF00072">
    <property type="entry name" value="Response_reg"/>
    <property type="match status" value="1"/>
</dbReference>
<dbReference type="GO" id="GO:0003723">
    <property type="term" value="F:RNA binding"/>
    <property type="evidence" value="ECO:0007669"/>
    <property type="project" value="InterPro"/>
</dbReference>
<dbReference type="AlphaFoldDB" id="A0A1S2N4Z4"/>
<name>A0A1S2N4Z4_9BURK</name>
<dbReference type="PANTHER" id="PTHR48111">
    <property type="entry name" value="REGULATOR OF RPOS"/>
    <property type="match status" value="1"/>
</dbReference>
<evidence type="ECO:0000256" key="1">
    <source>
        <dbReference type="ARBA" id="ARBA00022553"/>
    </source>
</evidence>
<dbReference type="GO" id="GO:0000156">
    <property type="term" value="F:phosphorelay response regulator activity"/>
    <property type="evidence" value="ECO:0007669"/>
    <property type="project" value="TreeGrafter"/>
</dbReference>
<dbReference type="PANTHER" id="PTHR48111:SF1">
    <property type="entry name" value="TWO-COMPONENT RESPONSE REGULATOR ORR33"/>
    <property type="match status" value="1"/>
</dbReference>
<dbReference type="Pfam" id="PF03861">
    <property type="entry name" value="ANTAR"/>
    <property type="match status" value="1"/>
</dbReference>
<evidence type="ECO:0000259" key="7">
    <source>
        <dbReference type="PROSITE" id="PS50110"/>
    </source>
</evidence>
<dbReference type="GO" id="GO:0032993">
    <property type="term" value="C:protein-DNA complex"/>
    <property type="evidence" value="ECO:0007669"/>
    <property type="project" value="TreeGrafter"/>
</dbReference>
<dbReference type="PIRSF" id="PIRSF036382">
    <property type="entry name" value="RR_antiterm"/>
    <property type="match status" value="1"/>
</dbReference>
<dbReference type="GO" id="GO:0000976">
    <property type="term" value="F:transcription cis-regulatory region binding"/>
    <property type="evidence" value="ECO:0007669"/>
    <property type="project" value="TreeGrafter"/>
</dbReference>
<keyword evidence="1 6" id="KW-0597">Phosphoprotein</keyword>
<accession>A0A1S2N4Z4</accession>
<dbReference type="SUPFAM" id="SSF52172">
    <property type="entry name" value="CheY-like"/>
    <property type="match status" value="1"/>
</dbReference>
<feature type="modified residue" description="4-aspartylphosphate" evidence="6">
    <location>
        <position position="61"/>
    </location>
</feature>
<dbReference type="InterPro" id="IPR008327">
    <property type="entry name" value="Sig_transdc_resp-reg_antiterm"/>
</dbReference>
<dbReference type="GO" id="GO:0005829">
    <property type="term" value="C:cytosol"/>
    <property type="evidence" value="ECO:0007669"/>
    <property type="project" value="TreeGrafter"/>
</dbReference>
<evidence type="ECO:0000256" key="6">
    <source>
        <dbReference type="PROSITE-ProRule" id="PRU00169"/>
    </source>
</evidence>
<keyword evidence="4" id="KW-0238">DNA-binding</keyword>
<organism evidence="9 10">
    <name type="scientific">Massilia timonae</name>
    <dbReference type="NCBI Taxonomy" id="47229"/>
    <lineage>
        <taxon>Bacteria</taxon>
        <taxon>Pseudomonadati</taxon>
        <taxon>Pseudomonadota</taxon>
        <taxon>Betaproteobacteria</taxon>
        <taxon>Burkholderiales</taxon>
        <taxon>Oxalobacteraceae</taxon>
        <taxon>Telluria group</taxon>
        <taxon>Massilia</taxon>
    </lineage>
</organism>
<dbReference type="Gene3D" id="3.40.50.2300">
    <property type="match status" value="1"/>
</dbReference>
<reference evidence="9 10" key="1">
    <citation type="submission" date="2014-10" db="EMBL/GenBank/DDBJ databases">
        <authorList>
            <person name="Seo M.-J."/>
            <person name="Seok Y.J."/>
            <person name="Cha I.-T."/>
        </authorList>
    </citation>
    <scope>NUCLEOTIDE SEQUENCE [LARGE SCALE GENOMIC DNA]</scope>
    <source>
        <strain evidence="9 10">NEU</strain>
    </source>
</reference>
<comment type="caution">
    <text evidence="9">The sequence shown here is derived from an EMBL/GenBank/DDBJ whole genome shotgun (WGS) entry which is preliminary data.</text>
</comment>
<protein>
    <submittedName>
        <fullName evidence="9">Response regulator</fullName>
    </submittedName>
</protein>
<feature type="domain" description="ANTAR" evidence="8">
    <location>
        <begin position="131"/>
        <end position="192"/>
    </location>
</feature>
<gene>
    <name evidence="9" type="ORF">LO55_618</name>
</gene>
<evidence type="ECO:0000313" key="10">
    <source>
        <dbReference type="Proteomes" id="UP000180246"/>
    </source>
</evidence>